<keyword evidence="1" id="KW-0862">Zinc</keyword>
<feature type="domain" description="CCHC-type" evidence="2">
    <location>
        <begin position="93"/>
        <end position="108"/>
    </location>
</feature>
<sequence>MAIEEVKNLKIDGKNFRADTEVLYKTYRTAYPNRDEIEIIEKAQEVLARNHRSEMKRINIVGRADNRKTMMQCNFFKLKDRKESECNKKAGNCFACGSSGHRMKKCSKRGNSSLVKKEVRRVNKVTSNGGLLIEMKMLNDNSEVSSHLSFLDSGSDVTFISFDLSAALNLKLNPSKDLVHVGNSSEL</sequence>
<accession>A0A0K0FFP7</accession>
<dbReference type="AlphaFoldDB" id="A0A0K0FFP7"/>
<name>A0A0K0FFP7_STRVS</name>
<keyword evidence="1" id="KW-0479">Metal-binding</keyword>
<dbReference type="GO" id="GO:0003676">
    <property type="term" value="F:nucleic acid binding"/>
    <property type="evidence" value="ECO:0007669"/>
    <property type="project" value="InterPro"/>
</dbReference>
<dbReference type="GO" id="GO:0008270">
    <property type="term" value="F:zinc ion binding"/>
    <property type="evidence" value="ECO:0007669"/>
    <property type="project" value="UniProtKB-KW"/>
</dbReference>
<dbReference type="Proteomes" id="UP000035680">
    <property type="component" value="Unassembled WGS sequence"/>
</dbReference>
<reference evidence="4" key="2">
    <citation type="submission" date="2015-08" db="UniProtKB">
        <authorList>
            <consortium name="WormBaseParasite"/>
        </authorList>
    </citation>
    <scope>IDENTIFICATION</scope>
</reference>
<protein>
    <submittedName>
        <fullName evidence="4">CCHC-type domain-containing protein</fullName>
    </submittedName>
</protein>
<evidence type="ECO:0000313" key="4">
    <source>
        <dbReference type="WBParaSite" id="SVE_0769200.1"/>
    </source>
</evidence>
<reference evidence="3" key="1">
    <citation type="submission" date="2014-07" db="EMBL/GenBank/DDBJ databases">
        <authorList>
            <person name="Martin A.A"/>
            <person name="De Silva N."/>
        </authorList>
    </citation>
    <scope>NUCLEOTIDE SEQUENCE</scope>
</reference>
<keyword evidence="3" id="KW-1185">Reference proteome</keyword>
<evidence type="ECO:0000313" key="3">
    <source>
        <dbReference type="Proteomes" id="UP000035680"/>
    </source>
</evidence>
<proteinExistence type="predicted"/>
<dbReference type="WBParaSite" id="SVE_0769200.1">
    <property type="protein sequence ID" value="SVE_0769200.1"/>
    <property type="gene ID" value="SVE_0769200"/>
</dbReference>
<organism evidence="3 4">
    <name type="scientific">Strongyloides venezuelensis</name>
    <name type="common">Threadworm</name>
    <dbReference type="NCBI Taxonomy" id="75913"/>
    <lineage>
        <taxon>Eukaryota</taxon>
        <taxon>Metazoa</taxon>
        <taxon>Ecdysozoa</taxon>
        <taxon>Nematoda</taxon>
        <taxon>Chromadorea</taxon>
        <taxon>Rhabditida</taxon>
        <taxon>Tylenchina</taxon>
        <taxon>Panagrolaimomorpha</taxon>
        <taxon>Strongyloidoidea</taxon>
        <taxon>Strongyloididae</taxon>
        <taxon>Strongyloides</taxon>
    </lineage>
</organism>
<keyword evidence="1" id="KW-0863">Zinc-finger</keyword>
<dbReference type="STRING" id="75913.A0A0K0FFP7"/>
<dbReference type="PROSITE" id="PS50158">
    <property type="entry name" value="ZF_CCHC"/>
    <property type="match status" value="1"/>
</dbReference>
<dbReference type="InterPro" id="IPR001878">
    <property type="entry name" value="Znf_CCHC"/>
</dbReference>
<evidence type="ECO:0000256" key="1">
    <source>
        <dbReference type="PROSITE-ProRule" id="PRU00047"/>
    </source>
</evidence>
<evidence type="ECO:0000259" key="2">
    <source>
        <dbReference type="PROSITE" id="PS50158"/>
    </source>
</evidence>